<dbReference type="Proteomes" id="UP000828390">
    <property type="component" value="Unassembled WGS sequence"/>
</dbReference>
<keyword evidence="2" id="KW-1185">Reference proteome</keyword>
<proteinExistence type="predicted"/>
<reference evidence="1" key="1">
    <citation type="journal article" date="2019" name="bioRxiv">
        <title>The Genome of the Zebra Mussel, Dreissena polymorpha: A Resource for Invasive Species Research.</title>
        <authorList>
            <person name="McCartney M.A."/>
            <person name="Auch B."/>
            <person name="Kono T."/>
            <person name="Mallez S."/>
            <person name="Zhang Y."/>
            <person name="Obille A."/>
            <person name="Becker A."/>
            <person name="Abrahante J.E."/>
            <person name="Garbe J."/>
            <person name="Badalamenti J.P."/>
            <person name="Herman A."/>
            <person name="Mangelson H."/>
            <person name="Liachko I."/>
            <person name="Sullivan S."/>
            <person name="Sone E.D."/>
            <person name="Koren S."/>
            <person name="Silverstein K.A.T."/>
            <person name="Beckman K.B."/>
            <person name="Gohl D.M."/>
        </authorList>
    </citation>
    <scope>NUCLEOTIDE SEQUENCE</scope>
    <source>
        <strain evidence="1">Duluth1</strain>
        <tissue evidence="1">Whole animal</tissue>
    </source>
</reference>
<evidence type="ECO:0000313" key="2">
    <source>
        <dbReference type="Proteomes" id="UP000828390"/>
    </source>
</evidence>
<accession>A0A9D4L4I8</accession>
<dbReference type="EMBL" id="JAIWYP010000003">
    <property type="protein sequence ID" value="KAH3850482.1"/>
    <property type="molecule type" value="Genomic_DNA"/>
</dbReference>
<protein>
    <submittedName>
        <fullName evidence="1">Uncharacterized protein</fullName>
    </submittedName>
</protein>
<reference evidence="1" key="2">
    <citation type="submission" date="2020-11" db="EMBL/GenBank/DDBJ databases">
        <authorList>
            <person name="McCartney M.A."/>
            <person name="Auch B."/>
            <person name="Kono T."/>
            <person name="Mallez S."/>
            <person name="Becker A."/>
            <person name="Gohl D.M."/>
            <person name="Silverstein K.A.T."/>
            <person name="Koren S."/>
            <person name="Bechman K.B."/>
            <person name="Herman A."/>
            <person name="Abrahante J.E."/>
            <person name="Garbe J."/>
        </authorList>
    </citation>
    <scope>NUCLEOTIDE SEQUENCE</scope>
    <source>
        <strain evidence="1">Duluth1</strain>
        <tissue evidence="1">Whole animal</tissue>
    </source>
</reference>
<sequence>MEWEVIKKLIKEQDKFLAKLATKQDTRKAGRQVLKYPICEVAEKKKLVPGVVGGDVLHSLKTHEVGIIKTLEF</sequence>
<name>A0A9D4L4I8_DREPO</name>
<organism evidence="1 2">
    <name type="scientific">Dreissena polymorpha</name>
    <name type="common">Zebra mussel</name>
    <name type="synonym">Mytilus polymorpha</name>
    <dbReference type="NCBI Taxonomy" id="45954"/>
    <lineage>
        <taxon>Eukaryota</taxon>
        <taxon>Metazoa</taxon>
        <taxon>Spiralia</taxon>
        <taxon>Lophotrochozoa</taxon>
        <taxon>Mollusca</taxon>
        <taxon>Bivalvia</taxon>
        <taxon>Autobranchia</taxon>
        <taxon>Heteroconchia</taxon>
        <taxon>Euheterodonta</taxon>
        <taxon>Imparidentia</taxon>
        <taxon>Neoheterodontei</taxon>
        <taxon>Myida</taxon>
        <taxon>Dreissenoidea</taxon>
        <taxon>Dreissenidae</taxon>
        <taxon>Dreissena</taxon>
    </lineage>
</organism>
<gene>
    <name evidence="1" type="ORF">DPMN_092893</name>
</gene>
<dbReference type="AlphaFoldDB" id="A0A9D4L4I8"/>
<evidence type="ECO:0000313" key="1">
    <source>
        <dbReference type="EMBL" id="KAH3850482.1"/>
    </source>
</evidence>
<comment type="caution">
    <text evidence="1">The sequence shown here is derived from an EMBL/GenBank/DDBJ whole genome shotgun (WGS) entry which is preliminary data.</text>
</comment>